<dbReference type="Proteomes" id="UP000646745">
    <property type="component" value="Unassembled WGS sequence"/>
</dbReference>
<sequence length="213" mass="23630">MTNFHPRFELPALPFERHSLEPEISRAQIDLLFSHYHRGHLEALNRSIAVDEPGSLATLAGSLGSPAVARHAGEAWNLVFFWHGLTPHGVPVPRELMTRVIRDFGDLANLQARWRARVTNGTGGWSWLGVERLGSARVERQSVAREGAQRLVLVESETGSAPRDIVPLLALSLSAEAYSVDFGEDRGRYFDALWPHLNWEIAALNLEIAPTSA</sequence>
<accession>A0ABQ3DNM2</accession>
<dbReference type="InterPro" id="IPR036314">
    <property type="entry name" value="SOD_C_sf"/>
</dbReference>
<comment type="catalytic activity">
    <reaction evidence="5 6">
        <text>2 superoxide + 2 H(+) = H2O2 + O2</text>
        <dbReference type="Rhea" id="RHEA:20696"/>
        <dbReference type="ChEBI" id="CHEBI:15378"/>
        <dbReference type="ChEBI" id="CHEBI:15379"/>
        <dbReference type="ChEBI" id="CHEBI:16240"/>
        <dbReference type="ChEBI" id="CHEBI:18421"/>
        <dbReference type="EC" id="1.15.1.1"/>
    </reaction>
</comment>
<organism evidence="9 10">
    <name type="scientific">Salinicola rhizosphaerae</name>
    <dbReference type="NCBI Taxonomy" id="1443141"/>
    <lineage>
        <taxon>Bacteria</taxon>
        <taxon>Pseudomonadati</taxon>
        <taxon>Pseudomonadota</taxon>
        <taxon>Gammaproteobacteria</taxon>
        <taxon>Oceanospirillales</taxon>
        <taxon>Halomonadaceae</taxon>
        <taxon>Salinicola</taxon>
    </lineage>
</organism>
<dbReference type="EMBL" id="BMZI01000001">
    <property type="protein sequence ID" value="GHB09320.1"/>
    <property type="molecule type" value="Genomic_DNA"/>
</dbReference>
<evidence type="ECO:0000259" key="8">
    <source>
        <dbReference type="Pfam" id="PF02777"/>
    </source>
</evidence>
<comment type="caution">
    <text evidence="9">The sequence shown here is derived from an EMBL/GenBank/DDBJ whole genome shotgun (WGS) entry which is preliminary data.</text>
</comment>
<proteinExistence type="inferred from homology"/>
<dbReference type="Gene3D" id="3.55.40.20">
    <property type="entry name" value="Iron/manganese superoxide dismutase, C-terminal domain"/>
    <property type="match status" value="1"/>
</dbReference>
<evidence type="ECO:0000256" key="2">
    <source>
        <dbReference type="ARBA" id="ARBA00012682"/>
    </source>
</evidence>
<feature type="domain" description="Manganese/iron superoxide dismutase C-terminal" evidence="8">
    <location>
        <begin position="95"/>
        <end position="202"/>
    </location>
</feature>
<keyword evidence="3 6" id="KW-0479">Metal-binding</keyword>
<keyword evidence="10" id="KW-1185">Reference proteome</keyword>
<evidence type="ECO:0000256" key="4">
    <source>
        <dbReference type="ARBA" id="ARBA00023002"/>
    </source>
</evidence>
<keyword evidence="4 6" id="KW-0560">Oxidoreductase</keyword>
<dbReference type="PANTHER" id="PTHR42769">
    <property type="entry name" value="SUPEROXIDE DISMUTASE"/>
    <property type="match status" value="1"/>
</dbReference>
<comment type="similarity">
    <text evidence="1 6">Belongs to the iron/manganese superoxide dismutase family.</text>
</comment>
<dbReference type="InterPro" id="IPR019831">
    <property type="entry name" value="Mn/Fe_SOD_N"/>
</dbReference>
<comment type="function">
    <text evidence="6">Destroys radicals which are normally produced within the cells and which are toxic to biological systems.</text>
</comment>
<evidence type="ECO:0000256" key="6">
    <source>
        <dbReference type="RuleBase" id="RU000414"/>
    </source>
</evidence>
<evidence type="ECO:0000259" key="7">
    <source>
        <dbReference type="Pfam" id="PF00081"/>
    </source>
</evidence>
<evidence type="ECO:0000313" key="9">
    <source>
        <dbReference type="EMBL" id="GHB09320.1"/>
    </source>
</evidence>
<dbReference type="EC" id="1.15.1.1" evidence="2 6"/>
<evidence type="ECO:0000256" key="1">
    <source>
        <dbReference type="ARBA" id="ARBA00008714"/>
    </source>
</evidence>
<dbReference type="InterPro" id="IPR036324">
    <property type="entry name" value="Mn/Fe_SOD_N_sf"/>
</dbReference>
<dbReference type="SUPFAM" id="SSF54719">
    <property type="entry name" value="Fe,Mn superoxide dismutase (SOD), C-terminal domain"/>
    <property type="match status" value="1"/>
</dbReference>
<dbReference type="Pfam" id="PF02777">
    <property type="entry name" value="Sod_Fe_C"/>
    <property type="match status" value="1"/>
</dbReference>
<name>A0ABQ3DNM2_9GAMM</name>
<dbReference type="SUPFAM" id="SSF46609">
    <property type="entry name" value="Fe,Mn superoxide dismutase (SOD), N-terminal domain"/>
    <property type="match status" value="1"/>
</dbReference>
<protein>
    <recommendedName>
        <fullName evidence="2 6">Superoxide dismutase</fullName>
        <ecNumber evidence="2 6">1.15.1.1</ecNumber>
    </recommendedName>
</protein>
<evidence type="ECO:0000313" key="10">
    <source>
        <dbReference type="Proteomes" id="UP000646745"/>
    </source>
</evidence>
<dbReference type="RefSeq" id="WP_189442871.1">
    <property type="nucleotide sequence ID" value="NZ_BMZI01000001.1"/>
</dbReference>
<evidence type="ECO:0000256" key="3">
    <source>
        <dbReference type="ARBA" id="ARBA00022723"/>
    </source>
</evidence>
<dbReference type="Pfam" id="PF00081">
    <property type="entry name" value="Sod_Fe_N"/>
    <property type="match status" value="1"/>
</dbReference>
<feature type="domain" description="Manganese/iron superoxide dismutase N-terminal" evidence="7">
    <location>
        <begin position="7"/>
        <end position="85"/>
    </location>
</feature>
<gene>
    <name evidence="9" type="primary">sodB</name>
    <name evidence="9" type="ORF">GCM10009038_03670</name>
</gene>
<dbReference type="PANTHER" id="PTHR42769:SF3">
    <property type="entry name" value="SUPEROXIDE DISMUTASE [FE] 2, CHLOROPLASTIC"/>
    <property type="match status" value="1"/>
</dbReference>
<evidence type="ECO:0000256" key="5">
    <source>
        <dbReference type="ARBA" id="ARBA00049204"/>
    </source>
</evidence>
<reference evidence="10" key="1">
    <citation type="journal article" date="2019" name="Int. J. Syst. Evol. Microbiol.">
        <title>The Global Catalogue of Microorganisms (GCM) 10K type strain sequencing project: providing services to taxonomists for standard genome sequencing and annotation.</title>
        <authorList>
            <consortium name="The Broad Institute Genomics Platform"/>
            <consortium name="The Broad Institute Genome Sequencing Center for Infectious Disease"/>
            <person name="Wu L."/>
            <person name="Ma J."/>
        </authorList>
    </citation>
    <scope>NUCLEOTIDE SEQUENCE [LARGE SCALE GENOMIC DNA]</scope>
    <source>
        <strain evidence="10">KCTC 32998</strain>
    </source>
</reference>
<dbReference type="InterPro" id="IPR019832">
    <property type="entry name" value="Mn/Fe_SOD_C"/>
</dbReference>